<reference evidence="2 3" key="1">
    <citation type="submission" date="2016-07" db="EMBL/GenBank/DDBJ databases">
        <title>Pervasive Adenine N6-methylation of Active Genes in Fungi.</title>
        <authorList>
            <consortium name="DOE Joint Genome Institute"/>
            <person name="Mondo S.J."/>
            <person name="Dannebaum R.O."/>
            <person name="Kuo R.C."/>
            <person name="Labutti K."/>
            <person name="Haridas S."/>
            <person name="Kuo A."/>
            <person name="Salamov A."/>
            <person name="Ahrendt S.R."/>
            <person name="Lipzen A."/>
            <person name="Sullivan W."/>
            <person name="Andreopoulos W.B."/>
            <person name="Clum A."/>
            <person name="Lindquist E."/>
            <person name="Daum C."/>
            <person name="Ramamoorthy G.K."/>
            <person name="Gryganskyi A."/>
            <person name="Culley D."/>
            <person name="Magnuson J.K."/>
            <person name="James T.Y."/>
            <person name="O'Malley M.A."/>
            <person name="Stajich J.E."/>
            <person name="Spatafora J.W."/>
            <person name="Visel A."/>
            <person name="Grigoriev I.V."/>
        </authorList>
    </citation>
    <scope>NUCLEOTIDE SEQUENCE [LARGE SCALE GENOMIC DNA]</scope>
    <source>
        <strain evidence="2 3">NRRL 1336</strain>
    </source>
</reference>
<feature type="compositionally biased region" description="Polar residues" evidence="1">
    <location>
        <begin position="219"/>
        <end position="239"/>
    </location>
</feature>
<evidence type="ECO:0000313" key="3">
    <source>
        <dbReference type="Proteomes" id="UP000193560"/>
    </source>
</evidence>
<feature type="non-terminal residue" evidence="2">
    <location>
        <position position="330"/>
    </location>
</feature>
<organism evidence="2 3">
    <name type="scientific">Absidia repens</name>
    <dbReference type="NCBI Taxonomy" id="90262"/>
    <lineage>
        <taxon>Eukaryota</taxon>
        <taxon>Fungi</taxon>
        <taxon>Fungi incertae sedis</taxon>
        <taxon>Mucoromycota</taxon>
        <taxon>Mucoromycotina</taxon>
        <taxon>Mucoromycetes</taxon>
        <taxon>Mucorales</taxon>
        <taxon>Cunninghamellaceae</taxon>
        <taxon>Absidia</taxon>
    </lineage>
</organism>
<gene>
    <name evidence="2" type="ORF">BCR42DRAFT_419321</name>
</gene>
<evidence type="ECO:0000256" key="1">
    <source>
        <dbReference type="SAM" id="MobiDB-lite"/>
    </source>
</evidence>
<feature type="region of interest" description="Disordered" evidence="1">
    <location>
        <begin position="1"/>
        <end position="24"/>
    </location>
</feature>
<feature type="compositionally biased region" description="Polar residues" evidence="1">
    <location>
        <begin position="135"/>
        <end position="144"/>
    </location>
</feature>
<proteinExistence type="predicted"/>
<feature type="compositionally biased region" description="Polar residues" evidence="1">
    <location>
        <begin position="151"/>
        <end position="173"/>
    </location>
</feature>
<feature type="compositionally biased region" description="Polar residues" evidence="1">
    <location>
        <begin position="14"/>
        <end position="24"/>
    </location>
</feature>
<dbReference type="AlphaFoldDB" id="A0A1X2IB53"/>
<name>A0A1X2IB53_9FUNG</name>
<evidence type="ECO:0000313" key="2">
    <source>
        <dbReference type="EMBL" id="ORZ13167.1"/>
    </source>
</evidence>
<accession>A0A1X2IB53</accession>
<sequence>MFLFKNKKKKKSNQDLSSHDSTNNDVYVHDDHLLNIKLPEDFSSIILPQLIGYEQDENGNTINSSTIILRQKQQQQQQIQNEEDSNHHSVPTREGWYPVTRLVGSESKRGTLVDTTNITAASLVQVNKRQSASLSSSYGDTLTCHSKEDSSGSLDLNESHPSPSCSLTHSAKPNQPVPCILHLQKDRPKFKRNYPRSTVLKFDTSEPNELSSTIIATETSAQQKSFKPRSNNSSTSGTLKKSIKPPTPFFLETCVEEQNKPSQNSLHANTHLIPCEADGDDHDKKTKQRVQRRTSGIKLSKNEVSSKQRQQQQKKRASVIIAPVINMDDN</sequence>
<feature type="region of interest" description="Disordered" evidence="1">
    <location>
        <begin position="273"/>
        <end position="330"/>
    </location>
</feature>
<feature type="region of interest" description="Disordered" evidence="1">
    <location>
        <begin position="135"/>
        <end position="173"/>
    </location>
</feature>
<keyword evidence="3" id="KW-1185">Reference proteome</keyword>
<feature type="region of interest" description="Disordered" evidence="1">
    <location>
        <begin position="219"/>
        <end position="244"/>
    </location>
</feature>
<comment type="caution">
    <text evidence="2">The sequence shown here is derived from an EMBL/GenBank/DDBJ whole genome shotgun (WGS) entry which is preliminary data.</text>
</comment>
<feature type="region of interest" description="Disordered" evidence="1">
    <location>
        <begin position="73"/>
        <end position="93"/>
    </location>
</feature>
<dbReference type="OrthoDB" id="2289280at2759"/>
<dbReference type="Proteomes" id="UP000193560">
    <property type="component" value="Unassembled WGS sequence"/>
</dbReference>
<dbReference type="EMBL" id="MCGE01000017">
    <property type="protein sequence ID" value="ORZ13167.1"/>
    <property type="molecule type" value="Genomic_DNA"/>
</dbReference>
<protein>
    <submittedName>
        <fullName evidence="2">Uncharacterized protein</fullName>
    </submittedName>
</protein>
<feature type="compositionally biased region" description="Basic residues" evidence="1">
    <location>
        <begin position="1"/>
        <end position="11"/>
    </location>
</feature>